<keyword evidence="2" id="KW-0472">Membrane</keyword>
<evidence type="ECO:0000256" key="1">
    <source>
        <dbReference type="SAM" id="MobiDB-lite"/>
    </source>
</evidence>
<comment type="caution">
    <text evidence="3">The sequence shown here is derived from an EMBL/GenBank/DDBJ whole genome shotgun (WGS) entry which is preliminary data.</text>
</comment>
<name>A0ABP7XHY6_9ACTN</name>
<evidence type="ECO:0000256" key="2">
    <source>
        <dbReference type="SAM" id="Phobius"/>
    </source>
</evidence>
<organism evidence="3 4">
    <name type="scientific">Nocardioides fonticola</name>
    <dbReference type="NCBI Taxonomy" id="450363"/>
    <lineage>
        <taxon>Bacteria</taxon>
        <taxon>Bacillati</taxon>
        <taxon>Actinomycetota</taxon>
        <taxon>Actinomycetes</taxon>
        <taxon>Propionibacteriales</taxon>
        <taxon>Nocardioidaceae</taxon>
        <taxon>Nocardioides</taxon>
    </lineage>
</organism>
<evidence type="ECO:0008006" key="5">
    <source>
        <dbReference type="Google" id="ProtNLM"/>
    </source>
</evidence>
<dbReference type="Proteomes" id="UP001501495">
    <property type="component" value="Unassembled WGS sequence"/>
</dbReference>
<evidence type="ECO:0000313" key="4">
    <source>
        <dbReference type="Proteomes" id="UP001501495"/>
    </source>
</evidence>
<proteinExistence type="predicted"/>
<feature type="region of interest" description="Disordered" evidence="1">
    <location>
        <begin position="186"/>
        <end position="217"/>
    </location>
</feature>
<accession>A0ABP7XHY6</accession>
<protein>
    <recommendedName>
        <fullName evidence="5">DUF2746 domain-containing protein</fullName>
    </recommendedName>
</protein>
<keyword evidence="2" id="KW-1133">Transmembrane helix</keyword>
<evidence type="ECO:0000313" key="3">
    <source>
        <dbReference type="EMBL" id="GAA4117353.1"/>
    </source>
</evidence>
<gene>
    <name evidence="3" type="ORF">GCM10022215_17880</name>
</gene>
<keyword evidence="2" id="KW-0812">Transmembrane</keyword>
<dbReference type="EMBL" id="BAAAZH010000012">
    <property type="protein sequence ID" value="GAA4117353.1"/>
    <property type="molecule type" value="Genomic_DNA"/>
</dbReference>
<sequence length="217" mass="23052">MGGHARVIEVIVDPTGPSKDWLDYGLTVGAFVVLLAGWYRWGLPRWRRWRRDVVAVRDALVGRDELVDTITGEVRAPALPGIGVRMAAVEESNADLRTALHTLTQTTEVLSATVTKLASQDAAIISLTRKVETLDDHVDTCNKRSAAGSTAIADLTERVGRLETAAIERVVGHVDSASAWSAVETAVKATPPGPESGPLPARDASTGPIPGDPPHEG</sequence>
<feature type="transmembrane region" description="Helical" evidence="2">
    <location>
        <begin position="21"/>
        <end position="41"/>
    </location>
</feature>
<keyword evidence="4" id="KW-1185">Reference proteome</keyword>
<reference evidence="4" key="1">
    <citation type="journal article" date="2019" name="Int. J. Syst. Evol. Microbiol.">
        <title>The Global Catalogue of Microorganisms (GCM) 10K type strain sequencing project: providing services to taxonomists for standard genome sequencing and annotation.</title>
        <authorList>
            <consortium name="The Broad Institute Genomics Platform"/>
            <consortium name="The Broad Institute Genome Sequencing Center for Infectious Disease"/>
            <person name="Wu L."/>
            <person name="Ma J."/>
        </authorList>
    </citation>
    <scope>NUCLEOTIDE SEQUENCE [LARGE SCALE GENOMIC DNA]</scope>
    <source>
        <strain evidence="4">JCM 16703</strain>
    </source>
</reference>